<dbReference type="AlphaFoldDB" id="A0A6J7ZZ35"/>
<dbReference type="GO" id="GO:0005525">
    <property type="term" value="F:GTP binding"/>
    <property type="evidence" value="ECO:0007669"/>
    <property type="project" value="UniProtKB-KW"/>
</dbReference>
<dbReference type="OrthoDB" id="6103492at2759"/>
<dbReference type="InterPro" id="IPR013783">
    <property type="entry name" value="Ig-like_fold"/>
</dbReference>
<dbReference type="SUPFAM" id="SSF52540">
    <property type="entry name" value="P-loop containing nucleoside triphosphate hydrolases"/>
    <property type="match status" value="2"/>
</dbReference>
<feature type="domain" description="Fibronectin type-III" evidence="2">
    <location>
        <begin position="2"/>
        <end position="102"/>
    </location>
</feature>
<dbReference type="InterPro" id="IPR027417">
    <property type="entry name" value="P-loop_NTPase"/>
</dbReference>
<evidence type="ECO:0000313" key="4">
    <source>
        <dbReference type="Proteomes" id="UP000507470"/>
    </source>
</evidence>
<evidence type="ECO:0000259" key="2">
    <source>
        <dbReference type="PROSITE" id="PS50853"/>
    </source>
</evidence>
<dbReference type="Gene3D" id="3.40.50.300">
    <property type="entry name" value="P-loop containing nucleotide triphosphate hydrolases"/>
    <property type="match status" value="1"/>
</dbReference>
<sequence>MLPGKPYLSLADTKVKENSFVLRWDEHKPLKSYEFYQVKYRQIPNGKWLIYDRDTSISVPSTRIHGLKPDTAYTFKVRITNSITSQEEQFSKESEVIKTKKSTTDFLLSRSELVQQNGPRIYMLPVREIEPARDKIHFTRKYTLGSGGKDDIKKTVLMVGSTGSGKSTLINAMVNYILGVNWEDPCRFKLVHLDKNENNSLKSQANSQTEWITSYTIYNDVSSRIDFSVTLIDTPGFGDTKGLDQDSKIVSQIERLFTAANTSISIKTIDAVCFILKAPDARLTESQKYIFESILALFGNDMRENIYSLITFADGQIPPVLSSLAAFDGSPLPFNTYFTFNNSAFFVDNRNENNTFSKRFWDMGITSCEVFFRSLKEIKTANLSLTSNVLFTRTELNSTSNLLLNEIEFGFDKVRILKNVIEEFRECTKMMKDNENFHYTVQESRNKKIDISGQGIHTTTCLNCSFTCHENCSKSKDEEKRDCSVMDQNGKCTKCPNNCIWQDHSNTHFIFKKELISTRMTYESMLLSYRKAFIKRSSKARKLAETRNEMLQIKSNLLIQKEKIETNTNKLKEIALQPEIKSISPYIDLLKESELREKKPGFNQRLEQLQKAKKQILVRKLCTECISEFDSALQTANELLILDTSILHTDLN</sequence>
<dbReference type="Proteomes" id="UP000507470">
    <property type="component" value="Unassembled WGS sequence"/>
</dbReference>
<evidence type="ECO:0000256" key="1">
    <source>
        <dbReference type="RuleBase" id="RU004560"/>
    </source>
</evidence>
<dbReference type="InterPro" id="IPR036116">
    <property type="entry name" value="FN3_sf"/>
</dbReference>
<gene>
    <name evidence="3" type="ORF">MCOR_1222</name>
</gene>
<evidence type="ECO:0000313" key="3">
    <source>
        <dbReference type="EMBL" id="CAC5357656.1"/>
    </source>
</evidence>
<dbReference type="InterPro" id="IPR030379">
    <property type="entry name" value="G_SEPTIN_dom"/>
</dbReference>
<dbReference type="Pfam" id="PF00735">
    <property type="entry name" value="Septin"/>
    <property type="match status" value="1"/>
</dbReference>
<dbReference type="CDD" id="cd00882">
    <property type="entry name" value="Ras_like_GTPase"/>
    <property type="match status" value="1"/>
</dbReference>
<dbReference type="Pfam" id="PF00041">
    <property type="entry name" value="fn3"/>
    <property type="match status" value="1"/>
</dbReference>
<protein>
    <recommendedName>
        <fullName evidence="2">Fibronectin type-III domain-containing protein</fullName>
    </recommendedName>
</protein>
<dbReference type="Gene3D" id="2.60.40.10">
    <property type="entry name" value="Immunoglobulins"/>
    <property type="match status" value="1"/>
</dbReference>
<dbReference type="EMBL" id="CACVKT020000214">
    <property type="protein sequence ID" value="CAC5357656.1"/>
    <property type="molecule type" value="Genomic_DNA"/>
</dbReference>
<keyword evidence="1" id="KW-0547">Nucleotide-binding</keyword>
<organism evidence="3 4">
    <name type="scientific">Mytilus coruscus</name>
    <name type="common">Sea mussel</name>
    <dbReference type="NCBI Taxonomy" id="42192"/>
    <lineage>
        <taxon>Eukaryota</taxon>
        <taxon>Metazoa</taxon>
        <taxon>Spiralia</taxon>
        <taxon>Lophotrochozoa</taxon>
        <taxon>Mollusca</taxon>
        <taxon>Bivalvia</taxon>
        <taxon>Autobranchia</taxon>
        <taxon>Pteriomorphia</taxon>
        <taxon>Mytilida</taxon>
        <taxon>Mytiloidea</taxon>
        <taxon>Mytilidae</taxon>
        <taxon>Mytilinae</taxon>
        <taxon>Mytilus</taxon>
    </lineage>
</organism>
<dbReference type="SUPFAM" id="SSF49265">
    <property type="entry name" value="Fibronectin type III"/>
    <property type="match status" value="1"/>
</dbReference>
<proteinExistence type="inferred from homology"/>
<keyword evidence="1" id="KW-0342">GTP-binding</keyword>
<accession>A0A6J7ZZ35</accession>
<dbReference type="InterPro" id="IPR003961">
    <property type="entry name" value="FN3_dom"/>
</dbReference>
<comment type="similarity">
    <text evidence="1">Belongs to the TRAFAC class TrmE-Era-EngA-EngB-Septin-like GTPase superfamily. Septin GTPase family.</text>
</comment>
<dbReference type="CDD" id="cd00063">
    <property type="entry name" value="FN3"/>
    <property type="match status" value="1"/>
</dbReference>
<dbReference type="PANTHER" id="PTHR32046:SF14">
    <property type="match status" value="1"/>
</dbReference>
<dbReference type="PANTHER" id="PTHR32046">
    <property type="entry name" value="G DOMAIN-CONTAINING PROTEIN"/>
    <property type="match status" value="1"/>
</dbReference>
<keyword evidence="4" id="KW-1185">Reference proteome</keyword>
<dbReference type="SMART" id="SM00060">
    <property type="entry name" value="FN3"/>
    <property type="match status" value="1"/>
</dbReference>
<reference evidence="3 4" key="1">
    <citation type="submission" date="2020-06" db="EMBL/GenBank/DDBJ databases">
        <authorList>
            <person name="Li R."/>
            <person name="Bekaert M."/>
        </authorList>
    </citation>
    <scope>NUCLEOTIDE SEQUENCE [LARGE SCALE GENOMIC DNA]</scope>
    <source>
        <strain evidence="4">wild</strain>
    </source>
</reference>
<name>A0A6J7ZZ35_MYTCO</name>
<dbReference type="PROSITE" id="PS50853">
    <property type="entry name" value="FN3"/>
    <property type="match status" value="1"/>
</dbReference>